<dbReference type="SUPFAM" id="SSF54909">
    <property type="entry name" value="Dimeric alpha+beta barrel"/>
    <property type="match status" value="1"/>
</dbReference>
<dbReference type="Proteomes" id="UP000738349">
    <property type="component" value="Unassembled WGS sequence"/>
</dbReference>
<keyword evidence="3" id="KW-1185">Reference proteome</keyword>
<dbReference type="EMBL" id="JAGMUV010000011">
    <property type="protein sequence ID" value="KAH7140651.1"/>
    <property type="molecule type" value="Genomic_DNA"/>
</dbReference>
<dbReference type="InterPro" id="IPR051807">
    <property type="entry name" value="Sec-metab_biosynth-assoc"/>
</dbReference>
<evidence type="ECO:0000313" key="2">
    <source>
        <dbReference type="EMBL" id="KAH7140651.1"/>
    </source>
</evidence>
<dbReference type="InterPro" id="IPR005545">
    <property type="entry name" value="YCII"/>
</dbReference>
<organism evidence="2 3">
    <name type="scientific">Dactylonectria macrodidyma</name>
    <dbReference type="NCBI Taxonomy" id="307937"/>
    <lineage>
        <taxon>Eukaryota</taxon>
        <taxon>Fungi</taxon>
        <taxon>Dikarya</taxon>
        <taxon>Ascomycota</taxon>
        <taxon>Pezizomycotina</taxon>
        <taxon>Sordariomycetes</taxon>
        <taxon>Hypocreomycetidae</taxon>
        <taxon>Hypocreales</taxon>
        <taxon>Nectriaceae</taxon>
        <taxon>Dactylonectria</taxon>
    </lineage>
</organism>
<protein>
    <recommendedName>
        <fullName evidence="1">YCII-related domain-containing protein</fullName>
    </recommendedName>
</protein>
<dbReference type="PANTHER" id="PTHR33606">
    <property type="entry name" value="PROTEIN YCII"/>
    <property type="match status" value="1"/>
</dbReference>
<gene>
    <name evidence="2" type="ORF">EDB81DRAFT_948448</name>
</gene>
<dbReference type="OrthoDB" id="5519740at2759"/>
<accession>A0A9P9ENZ8</accession>
<dbReference type="Pfam" id="PF03795">
    <property type="entry name" value="YCII"/>
    <property type="match status" value="1"/>
</dbReference>
<sequence>MTSPNEIEWLIFIPDIGGTLEKRMSVRELHIKEIAKHIDSGLFQMGGATLHSPPKDGKLNISGSAIIARANSVEEVLEVLKQDIYYRSGVWDFDKIQIHPDDAV</sequence>
<evidence type="ECO:0000313" key="3">
    <source>
        <dbReference type="Proteomes" id="UP000738349"/>
    </source>
</evidence>
<dbReference type="InterPro" id="IPR011008">
    <property type="entry name" value="Dimeric_a/b-barrel"/>
</dbReference>
<reference evidence="2" key="1">
    <citation type="journal article" date="2021" name="Nat. Commun.">
        <title>Genetic determinants of endophytism in the Arabidopsis root mycobiome.</title>
        <authorList>
            <person name="Mesny F."/>
            <person name="Miyauchi S."/>
            <person name="Thiergart T."/>
            <person name="Pickel B."/>
            <person name="Atanasova L."/>
            <person name="Karlsson M."/>
            <person name="Huettel B."/>
            <person name="Barry K.W."/>
            <person name="Haridas S."/>
            <person name="Chen C."/>
            <person name="Bauer D."/>
            <person name="Andreopoulos W."/>
            <person name="Pangilinan J."/>
            <person name="LaButti K."/>
            <person name="Riley R."/>
            <person name="Lipzen A."/>
            <person name="Clum A."/>
            <person name="Drula E."/>
            <person name="Henrissat B."/>
            <person name="Kohler A."/>
            <person name="Grigoriev I.V."/>
            <person name="Martin F.M."/>
            <person name="Hacquard S."/>
        </authorList>
    </citation>
    <scope>NUCLEOTIDE SEQUENCE</scope>
    <source>
        <strain evidence="2">MPI-CAGE-AT-0147</strain>
    </source>
</reference>
<evidence type="ECO:0000259" key="1">
    <source>
        <dbReference type="Pfam" id="PF03795"/>
    </source>
</evidence>
<proteinExistence type="predicted"/>
<name>A0A9P9ENZ8_9HYPO</name>
<feature type="domain" description="YCII-related" evidence="1">
    <location>
        <begin position="8"/>
        <end position="91"/>
    </location>
</feature>
<comment type="caution">
    <text evidence="2">The sequence shown here is derived from an EMBL/GenBank/DDBJ whole genome shotgun (WGS) entry which is preliminary data.</text>
</comment>
<dbReference type="PANTHER" id="PTHR33606:SF3">
    <property type="entry name" value="PROTEIN YCII"/>
    <property type="match status" value="1"/>
</dbReference>
<dbReference type="AlphaFoldDB" id="A0A9P9ENZ8"/>
<dbReference type="Gene3D" id="3.30.70.1060">
    <property type="entry name" value="Dimeric alpha+beta barrel"/>
    <property type="match status" value="1"/>
</dbReference>